<dbReference type="InterPro" id="IPR026028">
    <property type="entry name" value="V-type_ATPase_116kDa_su_euka"/>
</dbReference>
<protein>
    <recommendedName>
        <fullName evidence="9">V-type proton ATPase subunit a</fullName>
    </recommendedName>
</protein>
<dbReference type="Proteomes" id="UP000247409">
    <property type="component" value="Unassembled WGS sequence"/>
</dbReference>
<comment type="similarity">
    <text evidence="2 9">Belongs to the V-ATPase 116 kDa subunit family.</text>
</comment>
<evidence type="ECO:0000313" key="10">
    <source>
        <dbReference type="EMBL" id="PXF47868.1"/>
    </source>
</evidence>
<feature type="transmembrane region" description="Helical" evidence="9">
    <location>
        <begin position="634"/>
        <end position="651"/>
    </location>
</feature>
<evidence type="ECO:0000256" key="5">
    <source>
        <dbReference type="ARBA" id="ARBA00022781"/>
    </source>
</evidence>
<evidence type="ECO:0000256" key="3">
    <source>
        <dbReference type="ARBA" id="ARBA00022448"/>
    </source>
</evidence>
<dbReference type="OrthoDB" id="10264220at2759"/>
<dbReference type="PANTHER" id="PTHR11629">
    <property type="entry name" value="VACUOLAR PROTON ATPASES"/>
    <property type="match status" value="1"/>
</dbReference>
<evidence type="ECO:0000256" key="2">
    <source>
        <dbReference type="ARBA" id="ARBA00009904"/>
    </source>
</evidence>
<dbReference type="AlphaFoldDB" id="A0A2V3J0G1"/>
<feature type="transmembrane region" description="Helical" evidence="9">
    <location>
        <begin position="663"/>
        <end position="687"/>
    </location>
</feature>
<keyword evidence="3 9" id="KW-0813">Transport</keyword>
<name>A0A2V3J0G1_9FLOR</name>
<keyword evidence="5 9" id="KW-0375">Hydrogen ion transport</keyword>
<dbReference type="GO" id="GO:0000220">
    <property type="term" value="C:vacuolar proton-transporting V-type ATPase, V0 domain"/>
    <property type="evidence" value="ECO:0007669"/>
    <property type="project" value="InterPro"/>
</dbReference>
<feature type="transmembrane region" description="Helical" evidence="9">
    <location>
        <begin position="546"/>
        <end position="566"/>
    </location>
</feature>
<organism evidence="10 11">
    <name type="scientific">Gracilariopsis chorda</name>
    <dbReference type="NCBI Taxonomy" id="448386"/>
    <lineage>
        <taxon>Eukaryota</taxon>
        <taxon>Rhodophyta</taxon>
        <taxon>Florideophyceae</taxon>
        <taxon>Rhodymeniophycidae</taxon>
        <taxon>Gracilariales</taxon>
        <taxon>Gracilariaceae</taxon>
        <taxon>Gracilariopsis</taxon>
    </lineage>
</organism>
<feature type="transmembrane region" description="Helical" evidence="9">
    <location>
        <begin position="735"/>
        <end position="758"/>
    </location>
</feature>
<comment type="caution">
    <text evidence="10">The sequence shown here is derived from an EMBL/GenBank/DDBJ whole genome shotgun (WGS) entry which is preliminary data.</text>
</comment>
<feature type="transmembrane region" description="Helical" evidence="9">
    <location>
        <begin position="848"/>
        <end position="869"/>
    </location>
</feature>
<dbReference type="GO" id="GO:0046961">
    <property type="term" value="F:proton-transporting ATPase activity, rotational mechanism"/>
    <property type="evidence" value="ECO:0007669"/>
    <property type="project" value="InterPro"/>
</dbReference>
<dbReference type="STRING" id="448386.A0A2V3J0G1"/>
<gene>
    <name evidence="10" type="ORF">BWQ96_02254</name>
</gene>
<evidence type="ECO:0000256" key="8">
    <source>
        <dbReference type="ARBA" id="ARBA00023136"/>
    </source>
</evidence>
<evidence type="ECO:0000256" key="7">
    <source>
        <dbReference type="ARBA" id="ARBA00023065"/>
    </source>
</evidence>
<feature type="transmembrane region" description="Helical" evidence="9">
    <location>
        <begin position="502"/>
        <end position="525"/>
    </location>
</feature>
<dbReference type="PANTHER" id="PTHR11629:SF63">
    <property type="entry name" value="V-TYPE PROTON ATPASE SUBUNIT A"/>
    <property type="match status" value="1"/>
</dbReference>
<comment type="subcellular location">
    <subcellularLocation>
        <location evidence="1">Membrane</location>
        <topology evidence="1">Multi-pass membrane protein</topology>
    </subcellularLocation>
</comment>
<accession>A0A2V3J0G1</accession>
<dbReference type="PIRSF" id="PIRSF001293">
    <property type="entry name" value="ATP6V0A1"/>
    <property type="match status" value="1"/>
</dbReference>
<proteinExistence type="inferred from homology"/>
<evidence type="ECO:0000256" key="4">
    <source>
        <dbReference type="ARBA" id="ARBA00022692"/>
    </source>
</evidence>
<dbReference type="GO" id="GO:0051117">
    <property type="term" value="F:ATPase binding"/>
    <property type="evidence" value="ECO:0007669"/>
    <property type="project" value="TreeGrafter"/>
</dbReference>
<evidence type="ECO:0000256" key="9">
    <source>
        <dbReference type="RuleBase" id="RU361189"/>
    </source>
</evidence>
<evidence type="ECO:0000313" key="11">
    <source>
        <dbReference type="Proteomes" id="UP000247409"/>
    </source>
</evidence>
<dbReference type="GO" id="GO:0007035">
    <property type="term" value="P:vacuolar acidification"/>
    <property type="evidence" value="ECO:0007669"/>
    <property type="project" value="TreeGrafter"/>
</dbReference>
<keyword evidence="8 9" id="KW-0472">Membrane</keyword>
<comment type="function">
    <text evidence="9">Essential component of the vacuolar proton pump (V-ATPase), a multimeric enzyme that catalyzes the translocation of protons across the membranes. Required for assembly and activity of the V-ATPase.</text>
</comment>
<evidence type="ECO:0000256" key="6">
    <source>
        <dbReference type="ARBA" id="ARBA00022989"/>
    </source>
</evidence>
<keyword evidence="4 9" id="KW-0812">Transmembrane</keyword>
<keyword evidence="7 9" id="KW-0406">Ion transport</keyword>
<keyword evidence="6 9" id="KW-1133">Transmembrane helix</keyword>
<sequence length="912" mass="102350">MPSVRDPYTTLASLGRRTNSGLRLSALAGNDNDPKYTKKASRRAAFNRKRTARIGSLFRSENMILVRLYFDRAAAFDTIDELGELGLCQFKDLNENQSAFQRSFSDNVRRCDEMQRVIRYLVDQINEVPQLSIAPSAFSGPGTGPSFRLDDLDAHLNSLEKTLLEMDANADYIATEYNETKELLCVLERAAEFFRAAPLIQTSSSISSSSTRRLGSAGGSSLAAGVFGELSALSETPSIVVEDGSMSVMSPSVFISETQGLQQSALLSFFTGTINREKIASFERVLFRATHGNCIVRFADVHEKLADPQTKLKMDKSVFMVFFSGSAVRTKVSKICAAFEANIYSIPDDHENQMKALSHCHTKLSDLVKVMDTTASQKAEILRDVAQQVLSWREKVRRDMGVFHTLNLLNYDTSQQLFIADVWCPESAQDDVRNALEIGRRRSNAQVPSILEERPHASDDVPPTYYKTNKFTEVFQGIVESYGVAKYQEINPAPYTIITFPFLFAVMFGDIGHGILMALFAAYMVRNEVRLQRMGKRMGEIMRAAFDGRYIILLMGIFSIYTGFIYNEMFAVPIDIFGSRWKYTSESQMACGIDNCDDPASVLPPINPYPFGFDPVWKASKTGLLFFNSYKMKLSIVLGVTQMILGICLSYRNAKFFKQKLDVLHVFIPQMIFMTAIFGYLVFIIILKWLIDYNAPSCAADPMCEPPDLKSVLIGMFMNPGNLPANMTMFPGQNAVQMVLATAAIIAVPWMLFPKPLILRAQHRRRKGYTRVGSGDDDEFIEDNLRGPAFDFGEVFVHQMIHTIEFVLGAISNTASYLRLWALSLAHAELSNVFLEKLLYMSIASGNPIAMMAGFFMWIAATIGVLMFMESLSAFLHALRLHWVEFQNKFYLLHGDGVKFNPYTHAASLEQD</sequence>
<keyword evidence="11" id="KW-1185">Reference proteome</keyword>
<dbReference type="InterPro" id="IPR002490">
    <property type="entry name" value="V-ATPase_116kDa_su"/>
</dbReference>
<reference evidence="10 11" key="1">
    <citation type="journal article" date="2018" name="Mol. Biol. Evol.">
        <title>Analysis of the draft genome of the red seaweed Gracilariopsis chorda provides insights into genome size evolution in Rhodophyta.</title>
        <authorList>
            <person name="Lee J."/>
            <person name="Yang E.C."/>
            <person name="Graf L."/>
            <person name="Yang J.H."/>
            <person name="Qiu H."/>
            <person name="Zel Zion U."/>
            <person name="Chan C.X."/>
            <person name="Stephens T.G."/>
            <person name="Weber A.P.M."/>
            <person name="Boo G.H."/>
            <person name="Boo S.M."/>
            <person name="Kim K.M."/>
            <person name="Shin Y."/>
            <person name="Jung M."/>
            <person name="Lee S.J."/>
            <person name="Yim H.S."/>
            <person name="Lee J.H."/>
            <person name="Bhattacharya D."/>
            <person name="Yoon H.S."/>
        </authorList>
    </citation>
    <scope>NUCLEOTIDE SEQUENCE [LARGE SCALE GENOMIC DNA]</scope>
    <source>
        <strain evidence="10 11">SKKU-2015</strain>
        <tissue evidence="10">Whole body</tissue>
    </source>
</reference>
<evidence type="ECO:0000256" key="1">
    <source>
        <dbReference type="ARBA" id="ARBA00004141"/>
    </source>
</evidence>
<dbReference type="Pfam" id="PF01496">
    <property type="entry name" value="V_ATPase_I"/>
    <property type="match status" value="1"/>
</dbReference>
<dbReference type="EMBL" id="NBIV01000018">
    <property type="protein sequence ID" value="PXF47868.1"/>
    <property type="molecule type" value="Genomic_DNA"/>
</dbReference>